<name>A0AAW5R1S3_9HYPH</name>
<dbReference type="SUPFAM" id="SSF53067">
    <property type="entry name" value="Actin-like ATPase domain"/>
    <property type="match status" value="1"/>
</dbReference>
<feature type="domain" description="Acetophenone carboxylase-like C-terminal" evidence="3">
    <location>
        <begin position="530"/>
        <end position="686"/>
    </location>
</feature>
<evidence type="ECO:0000259" key="2">
    <source>
        <dbReference type="Pfam" id="PF05378"/>
    </source>
</evidence>
<dbReference type="InterPro" id="IPR049517">
    <property type="entry name" value="ACX-like_C"/>
</dbReference>
<evidence type="ECO:0000313" key="5">
    <source>
        <dbReference type="Proteomes" id="UP001320898"/>
    </source>
</evidence>
<dbReference type="InterPro" id="IPR043129">
    <property type="entry name" value="ATPase_NBD"/>
</dbReference>
<evidence type="ECO:0000313" key="4">
    <source>
        <dbReference type="EMBL" id="MCT8974246.1"/>
    </source>
</evidence>
<dbReference type="Proteomes" id="UP001320898">
    <property type="component" value="Unassembled WGS sequence"/>
</dbReference>
<dbReference type="EMBL" id="JALIDZ010000011">
    <property type="protein sequence ID" value="MCT8974246.1"/>
    <property type="molecule type" value="Genomic_DNA"/>
</dbReference>
<dbReference type="InterPro" id="IPR002821">
    <property type="entry name" value="Hydantoinase_A"/>
</dbReference>
<dbReference type="PANTHER" id="PTHR11365">
    <property type="entry name" value="5-OXOPROLINASE RELATED"/>
    <property type="match status" value="1"/>
</dbReference>
<dbReference type="Pfam" id="PF05378">
    <property type="entry name" value="Hydant_A_N"/>
    <property type="match status" value="1"/>
</dbReference>
<dbReference type="GO" id="GO:0005829">
    <property type="term" value="C:cytosol"/>
    <property type="evidence" value="ECO:0007669"/>
    <property type="project" value="TreeGrafter"/>
</dbReference>
<dbReference type="GO" id="GO:0017168">
    <property type="term" value="F:5-oxoprolinase (ATP-hydrolyzing) activity"/>
    <property type="evidence" value="ECO:0007669"/>
    <property type="project" value="TreeGrafter"/>
</dbReference>
<reference evidence="4 5" key="1">
    <citation type="submission" date="2022-04" db="EMBL/GenBank/DDBJ databases">
        <authorList>
            <person name="Ye Y.-Q."/>
            <person name="Du Z.-J."/>
        </authorList>
    </citation>
    <scope>NUCLEOTIDE SEQUENCE [LARGE SCALE GENOMIC DNA]</scope>
    <source>
        <strain evidence="4 5">A6E488</strain>
    </source>
</reference>
<dbReference type="Pfam" id="PF01968">
    <property type="entry name" value="Hydantoinase_A"/>
    <property type="match status" value="1"/>
</dbReference>
<dbReference type="InterPro" id="IPR008040">
    <property type="entry name" value="Hydant_A_N"/>
</dbReference>
<comment type="caution">
    <text evidence="4">The sequence shown here is derived from an EMBL/GenBank/DDBJ whole genome shotgun (WGS) entry which is preliminary data.</text>
</comment>
<dbReference type="InterPro" id="IPR045079">
    <property type="entry name" value="Oxoprolinase-like"/>
</dbReference>
<sequence length="696" mass="75665">MKLRVGADVGGTFTDIVLVSDDGSIFEFGKILTTPRQPDDAIIEGVDRVLTAAAADRAGVESIVHGTTLFTNALIERKGARTAMITTKGFRDAVEIAREHRYEIYDLRIKRPNPLAPRRLRFELDERMLADGTVRKSLDDDDVRALVKQLVRDGVEAVGVSLFHSYVNDAHERRVGEILAEDAPHISVSLSCDLVPEIGEYMRGSTVLANVYVKRIAEGYLKRLRERAVSEAGLKAPLFIIQSDGGLCDIEEAAQKPIRLIESGPVGGALAAAHYGALLGYPDILAFDMGGTTAKACVIADGEPLITNEFEVDRQYQFKKHSGLPVKVPVVEMIEIGTGGGSVARVDAMKRLRVGPDSSGAEPGPACYGRGGDEPTVTDANLVLGYLDPDFFLGGRMKLDVERARNVIQRKIADPLGLSPVEAAYGIHQLANESMASAARIHTIERGKNIATFPLFATGGAGPMHAYGVASILRCPSVGYPLGAGVMSALGFLTAPISTSLARSRPRQLKHLDWEETGRLIEEMKAEARTVVAQAVGDEDLTFKVFADMRYVLQGSEVRVPIEIDDFERSRCDEVMCAFEQVYTSIYGHTMNADAEVVSWRVVAQGRRPELVLKSTQEGAPRTVEAAVKGRRDIYISEVKQMQPVNVYDRYLLPPGATFEGPAIVEERESTVVINGSATVSVDEYCNLVVNLKHAG</sequence>
<evidence type="ECO:0000259" key="1">
    <source>
        <dbReference type="Pfam" id="PF01968"/>
    </source>
</evidence>
<dbReference type="AlphaFoldDB" id="A0AAW5R1S3"/>
<evidence type="ECO:0000259" key="3">
    <source>
        <dbReference type="Pfam" id="PF19278"/>
    </source>
</evidence>
<keyword evidence="5" id="KW-1185">Reference proteome</keyword>
<dbReference type="GO" id="GO:0006749">
    <property type="term" value="P:glutathione metabolic process"/>
    <property type="evidence" value="ECO:0007669"/>
    <property type="project" value="TreeGrafter"/>
</dbReference>
<protein>
    <submittedName>
        <fullName evidence="4">Hydantoinase/oxoprolinase family protein</fullName>
    </submittedName>
</protein>
<feature type="domain" description="Hydantoinase A/oxoprolinase" evidence="1">
    <location>
        <begin position="203"/>
        <end position="497"/>
    </location>
</feature>
<organism evidence="4 5">
    <name type="scientific">Microbaculum marinisediminis</name>
    <dbReference type="NCBI Taxonomy" id="2931392"/>
    <lineage>
        <taxon>Bacteria</taxon>
        <taxon>Pseudomonadati</taxon>
        <taxon>Pseudomonadota</taxon>
        <taxon>Alphaproteobacteria</taxon>
        <taxon>Hyphomicrobiales</taxon>
        <taxon>Tepidamorphaceae</taxon>
        <taxon>Microbaculum</taxon>
    </lineage>
</organism>
<dbReference type="RefSeq" id="WP_261617832.1">
    <property type="nucleotide sequence ID" value="NZ_JALIDZ010000011.1"/>
</dbReference>
<dbReference type="Pfam" id="PF19278">
    <property type="entry name" value="Hydant_A_C"/>
    <property type="match status" value="1"/>
</dbReference>
<gene>
    <name evidence="4" type="ORF">MUB46_20460</name>
</gene>
<dbReference type="PANTHER" id="PTHR11365:SF23">
    <property type="entry name" value="HYPOTHETICAL 5-OXOPROLINASE (EUROFUNG)-RELATED"/>
    <property type="match status" value="1"/>
</dbReference>
<proteinExistence type="predicted"/>
<accession>A0AAW5R1S3</accession>
<feature type="domain" description="Hydantoinase/oxoprolinase N-terminal" evidence="2">
    <location>
        <begin position="4"/>
        <end position="181"/>
    </location>
</feature>